<name>A0A822CX56_9BILA</name>
<evidence type="ECO:0000313" key="2">
    <source>
        <dbReference type="Proteomes" id="UP000663848"/>
    </source>
</evidence>
<sequence length="67" mass="7335">MHETTLTATTSSLVFNEIQRIAIATIVTPEQQQITYTVSPTNGTSEVQSLQVDNSIFQIGFRGVYTG</sequence>
<dbReference type="EMBL" id="CAJOBR010053370">
    <property type="protein sequence ID" value="CAF5056096.1"/>
    <property type="molecule type" value="Genomic_DNA"/>
</dbReference>
<dbReference type="AlphaFoldDB" id="A0A822CX56"/>
<protein>
    <submittedName>
        <fullName evidence="1">Uncharacterized protein</fullName>
    </submittedName>
</protein>
<feature type="non-terminal residue" evidence="1">
    <location>
        <position position="1"/>
    </location>
</feature>
<accession>A0A822CX56</accession>
<organism evidence="1 2">
    <name type="scientific">Rotaria socialis</name>
    <dbReference type="NCBI Taxonomy" id="392032"/>
    <lineage>
        <taxon>Eukaryota</taxon>
        <taxon>Metazoa</taxon>
        <taxon>Spiralia</taxon>
        <taxon>Gnathifera</taxon>
        <taxon>Rotifera</taxon>
        <taxon>Eurotatoria</taxon>
        <taxon>Bdelloidea</taxon>
        <taxon>Philodinida</taxon>
        <taxon>Philodinidae</taxon>
        <taxon>Rotaria</taxon>
    </lineage>
</organism>
<gene>
    <name evidence="1" type="ORF">QYT958_LOCUS42376</name>
</gene>
<reference evidence="1" key="1">
    <citation type="submission" date="2021-02" db="EMBL/GenBank/DDBJ databases">
        <authorList>
            <person name="Nowell W R."/>
        </authorList>
    </citation>
    <scope>NUCLEOTIDE SEQUENCE</scope>
</reference>
<dbReference type="Proteomes" id="UP000663848">
    <property type="component" value="Unassembled WGS sequence"/>
</dbReference>
<proteinExistence type="predicted"/>
<comment type="caution">
    <text evidence="1">The sequence shown here is derived from an EMBL/GenBank/DDBJ whole genome shotgun (WGS) entry which is preliminary data.</text>
</comment>
<evidence type="ECO:0000313" key="1">
    <source>
        <dbReference type="EMBL" id="CAF5056096.1"/>
    </source>
</evidence>